<keyword evidence="1" id="KW-0472">Membrane</keyword>
<dbReference type="PANTHER" id="PTHR30336">
    <property type="entry name" value="INNER MEMBRANE PROTEIN, PROBABLE PERMEASE"/>
    <property type="match status" value="1"/>
</dbReference>
<dbReference type="Gene3D" id="3.40.50.620">
    <property type="entry name" value="HUPs"/>
    <property type="match status" value="1"/>
</dbReference>
<dbReference type="Pfam" id="PF02698">
    <property type="entry name" value="DUF218"/>
    <property type="match status" value="1"/>
</dbReference>
<feature type="transmembrane region" description="Helical" evidence="1">
    <location>
        <begin position="20"/>
        <end position="38"/>
    </location>
</feature>
<keyword evidence="1" id="KW-1133">Transmembrane helix</keyword>
<dbReference type="CDD" id="cd06259">
    <property type="entry name" value="YdcF-like"/>
    <property type="match status" value="1"/>
</dbReference>
<evidence type="ECO:0000313" key="3">
    <source>
        <dbReference type="EMBL" id="NRF65866.1"/>
    </source>
</evidence>
<gene>
    <name evidence="3" type="ORF">HLB44_02580</name>
</gene>
<proteinExistence type="predicted"/>
<keyword evidence="1" id="KW-0812">Transmembrane</keyword>
<evidence type="ECO:0000256" key="1">
    <source>
        <dbReference type="SAM" id="Phobius"/>
    </source>
</evidence>
<name>A0ABX2EBC2_9BURK</name>
<dbReference type="InterPro" id="IPR051599">
    <property type="entry name" value="Cell_Envelope_Assoc"/>
</dbReference>
<sequence>MNDLFMSLGIEGWKPAVSMLVLPPLPLLLLLLLGVVLMPRRRRWGTAFIGAGTLGLWALSTPVVGAALKQALLQPPPVLHEADLRRLSQARGAAIVVLGAGRRLRSLDYGAPDVSMLTLERLRYGLWLSHRTGLPVAYSGGIAHASPAGESEAEIAVRVAERDFGQRLRWTEAQSRDTNENARRTVPLLAAAGIHHVVLVTHDFHQQRALAAFARAAARERVALTLTAAPLGVTRPGDGELGDYLPSGEGLRMTTIVLHEWLGRLAGA</sequence>
<dbReference type="InterPro" id="IPR014729">
    <property type="entry name" value="Rossmann-like_a/b/a_fold"/>
</dbReference>
<evidence type="ECO:0000259" key="2">
    <source>
        <dbReference type="Pfam" id="PF02698"/>
    </source>
</evidence>
<reference evidence="3 4" key="1">
    <citation type="submission" date="2020-05" db="EMBL/GenBank/DDBJ databases">
        <title>Aquincola sp. isolate from soil.</title>
        <authorList>
            <person name="Han J."/>
            <person name="Kim D.-U."/>
        </authorList>
    </citation>
    <scope>NUCLEOTIDE SEQUENCE [LARGE SCALE GENOMIC DNA]</scope>
    <source>
        <strain evidence="3 4">S2</strain>
    </source>
</reference>
<protein>
    <submittedName>
        <fullName evidence="3">YdcF family protein</fullName>
    </submittedName>
</protein>
<feature type="domain" description="DUF218" evidence="2">
    <location>
        <begin position="94"/>
        <end position="263"/>
    </location>
</feature>
<dbReference type="Proteomes" id="UP000737171">
    <property type="component" value="Unassembled WGS sequence"/>
</dbReference>
<comment type="caution">
    <text evidence="3">The sequence shown here is derived from an EMBL/GenBank/DDBJ whole genome shotgun (WGS) entry which is preliminary data.</text>
</comment>
<dbReference type="InterPro" id="IPR003848">
    <property type="entry name" value="DUF218"/>
</dbReference>
<dbReference type="PANTHER" id="PTHR30336:SF4">
    <property type="entry name" value="ENVELOPE BIOGENESIS FACTOR ELYC"/>
    <property type="match status" value="1"/>
</dbReference>
<organism evidence="3 4">
    <name type="scientific">Pseudaquabacterium terrae</name>
    <dbReference type="NCBI Taxonomy" id="2732868"/>
    <lineage>
        <taxon>Bacteria</taxon>
        <taxon>Pseudomonadati</taxon>
        <taxon>Pseudomonadota</taxon>
        <taxon>Betaproteobacteria</taxon>
        <taxon>Burkholderiales</taxon>
        <taxon>Sphaerotilaceae</taxon>
        <taxon>Pseudaquabacterium</taxon>
    </lineage>
</organism>
<dbReference type="EMBL" id="JABRWJ010000001">
    <property type="protein sequence ID" value="NRF65866.1"/>
    <property type="molecule type" value="Genomic_DNA"/>
</dbReference>
<evidence type="ECO:0000313" key="4">
    <source>
        <dbReference type="Proteomes" id="UP000737171"/>
    </source>
</evidence>
<feature type="transmembrane region" description="Helical" evidence="1">
    <location>
        <begin position="45"/>
        <end position="68"/>
    </location>
</feature>
<accession>A0ABX2EBC2</accession>
<keyword evidence="4" id="KW-1185">Reference proteome</keyword>